<keyword evidence="2" id="KW-0732">Signal</keyword>
<organism evidence="4 5">
    <name type="scientific">Croceitalea rosinachiae</name>
    <dbReference type="NCBI Taxonomy" id="3075596"/>
    <lineage>
        <taxon>Bacteria</taxon>
        <taxon>Pseudomonadati</taxon>
        <taxon>Bacteroidota</taxon>
        <taxon>Flavobacteriia</taxon>
        <taxon>Flavobacteriales</taxon>
        <taxon>Flavobacteriaceae</taxon>
        <taxon>Croceitalea</taxon>
    </lineage>
</organism>
<dbReference type="Pfam" id="PF07876">
    <property type="entry name" value="Dabb"/>
    <property type="match status" value="1"/>
</dbReference>
<gene>
    <name evidence="4" type="ORF">RM706_14380</name>
</gene>
<dbReference type="InterPro" id="IPR013097">
    <property type="entry name" value="Dabb"/>
</dbReference>
<reference evidence="4 5" key="1">
    <citation type="submission" date="2023-09" db="EMBL/GenBank/DDBJ databases">
        <authorList>
            <person name="Rey-Velasco X."/>
        </authorList>
    </citation>
    <scope>NUCLEOTIDE SEQUENCE [LARGE SCALE GENOMIC DNA]</scope>
    <source>
        <strain evidence="4 5">F388</strain>
    </source>
</reference>
<dbReference type="EMBL" id="JAVRHR010000003">
    <property type="protein sequence ID" value="MDT0608230.1"/>
    <property type="molecule type" value="Genomic_DNA"/>
</dbReference>
<accession>A0ABU3ADG5</accession>
<dbReference type="RefSeq" id="WP_311352768.1">
    <property type="nucleotide sequence ID" value="NZ_JAVRHR010000003.1"/>
</dbReference>
<protein>
    <submittedName>
        <fullName evidence="4">Dabb family protein</fullName>
    </submittedName>
</protein>
<dbReference type="InterPro" id="IPR011008">
    <property type="entry name" value="Dimeric_a/b-barrel"/>
</dbReference>
<evidence type="ECO:0000256" key="1">
    <source>
        <dbReference type="ARBA" id="ARBA00011738"/>
    </source>
</evidence>
<dbReference type="InterPro" id="IPR044662">
    <property type="entry name" value="HS1/DABB1-like"/>
</dbReference>
<feature type="signal peptide" evidence="2">
    <location>
        <begin position="1"/>
        <end position="20"/>
    </location>
</feature>
<feature type="domain" description="Stress-response A/B barrel" evidence="3">
    <location>
        <begin position="45"/>
        <end position="139"/>
    </location>
</feature>
<feature type="chain" id="PRO_5045135482" evidence="2">
    <location>
        <begin position="21"/>
        <end position="142"/>
    </location>
</feature>
<sequence>MKKNTLFIFTVAAAICVSFAFMTFNDSNSSEASESIKQQESDSLLRHVVLFKFKDETSVEKLKEIEDAFNALPSKIKEIQDYEWGLNNSPEGLNKGLTHCFFVTFKTEADRAIYLPHSDHKAFVEVASPYIEDVTVVDYWTK</sequence>
<dbReference type="Gene3D" id="3.30.70.100">
    <property type="match status" value="1"/>
</dbReference>
<evidence type="ECO:0000313" key="5">
    <source>
        <dbReference type="Proteomes" id="UP001255246"/>
    </source>
</evidence>
<comment type="subunit">
    <text evidence="1">Homodimer.</text>
</comment>
<evidence type="ECO:0000313" key="4">
    <source>
        <dbReference type="EMBL" id="MDT0608230.1"/>
    </source>
</evidence>
<keyword evidence="5" id="KW-1185">Reference proteome</keyword>
<comment type="caution">
    <text evidence="4">The sequence shown here is derived from an EMBL/GenBank/DDBJ whole genome shotgun (WGS) entry which is preliminary data.</text>
</comment>
<dbReference type="SUPFAM" id="SSF54909">
    <property type="entry name" value="Dimeric alpha+beta barrel"/>
    <property type="match status" value="1"/>
</dbReference>
<dbReference type="SMART" id="SM00886">
    <property type="entry name" value="Dabb"/>
    <property type="match status" value="1"/>
</dbReference>
<dbReference type="PANTHER" id="PTHR33178:SF10">
    <property type="entry name" value="STRESS-RESPONSE A_B BARREL DOMAIN-CONTAINING PROTEIN"/>
    <property type="match status" value="1"/>
</dbReference>
<evidence type="ECO:0000259" key="3">
    <source>
        <dbReference type="PROSITE" id="PS51502"/>
    </source>
</evidence>
<dbReference type="PROSITE" id="PS51502">
    <property type="entry name" value="S_R_A_B_BARREL"/>
    <property type="match status" value="1"/>
</dbReference>
<evidence type="ECO:0000256" key="2">
    <source>
        <dbReference type="SAM" id="SignalP"/>
    </source>
</evidence>
<dbReference type="PANTHER" id="PTHR33178">
    <property type="match status" value="1"/>
</dbReference>
<name>A0ABU3ADG5_9FLAO</name>
<proteinExistence type="predicted"/>
<dbReference type="Proteomes" id="UP001255246">
    <property type="component" value="Unassembled WGS sequence"/>
</dbReference>